<accession>A0AAD7ZKG4</accession>
<gene>
    <name evidence="1" type="ORF">L9F63_003247</name>
</gene>
<sequence length="82" mass="9460">KKNLSFLSLYQSPSLSTIILHSTFFMALRACTNLLSTLLQLYIYTNSNSTQKVTTDLMVFFQIYVLYIKKTIVQIRTSSKIL</sequence>
<evidence type="ECO:0000313" key="2">
    <source>
        <dbReference type="Proteomes" id="UP001233999"/>
    </source>
</evidence>
<dbReference type="EMBL" id="JASPKZ010007802">
    <property type="protein sequence ID" value="KAJ9582394.1"/>
    <property type="molecule type" value="Genomic_DNA"/>
</dbReference>
<reference evidence="1" key="1">
    <citation type="journal article" date="2023" name="IScience">
        <title>Live-bearing cockroach genome reveals convergent evolutionary mechanisms linked to viviparity in insects and beyond.</title>
        <authorList>
            <person name="Fouks B."/>
            <person name="Harrison M.C."/>
            <person name="Mikhailova A.A."/>
            <person name="Marchal E."/>
            <person name="English S."/>
            <person name="Carruthers M."/>
            <person name="Jennings E.C."/>
            <person name="Chiamaka E.L."/>
            <person name="Frigard R.A."/>
            <person name="Pippel M."/>
            <person name="Attardo G.M."/>
            <person name="Benoit J.B."/>
            <person name="Bornberg-Bauer E."/>
            <person name="Tobe S.S."/>
        </authorList>
    </citation>
    <scope>NUCLEOTIDE SEQUENCE</scope>
    <source>
        <strain evidence="1">Stay&amp;Tobe</strain>
    </source>
</reference>
<proteinExistence type="predicted"/>
<organism evidence="1 2">
    <name type="scientific">Diploptera punctata</name>
    <name type="common">Pacific beetle cockroach</name>
    <dbReference type="NCBI Taxonomy" id="6984"/>
    <lineage>
        <taxon>Eukaryota</taxon>
        <taxon>Metazoa</taxon>
        <taxon>Ecdysozoa</taxon>
        <taxon>Arthropoda</taxon>
        <taxon>Hexapoda</taxon>
        <taxon>Insecta</taxon>
        <taxon>Pterygota</taxon>
        <taxon>Neoptera</taxon>
        <taxon>Polyneoptera</taxon>
        <taxon>Dictyoptera</taxon>
        <taxon>Blattodea</taxon>
        <taxon>Blaberoidea</taxon>
        <taxon>Blaberidae</taxon>
        <taxon>Diplopterinae</taxon>
        <taxon>Diploptera</taxon>
    </lineage>
</organism>
<protein>
    <submittedName>
        <fullName evidence="1">Uncharacterized protein</fullName>
    </submittedName>
</protein>
<feature type="non-terminal residue" evidence="1">
    <location>
        <position position="1"/>
    </location>
</feature>
<reference evidence="1" key="2">
    <citation type="submission" date="2023-05" db="EMBL/GenBank/DDBJ databases">
        <authorList>
            <person name="Fouks B."/>
        </authorList>
    </citation>
    <scope>NUCLEOTIDE SEQUENCE</scope>
    <source>
        <strain evidence="1">Stay&amp;Tobe</strain>
        <tissue evidence="1">Testes</tissue>
    </source>
</reference>
<dbReference type="AlphaFoldDB" id="A0AAD7ZKG4"/>
<keyword evidence="2" id="KW-1185">Reference proteome</keyword>
<dbReference type="Proteomes" id="UP001233999">
    <property type="component" value="Unassembled WGS sequence"/>
</dbReference>
<feature type="non-terminal residue" evidence="1">
    <location>
        <position position="82"/>
    </location>
</feature>
<evidence type="ECO:0000313" key="1">
    <source>
        <dbReference type="EMBL" id="KAJ9582394.1"/>
    </source>
</evidence>
<name>A0AAD7ZKG4_DIPPU</name>
<comment type="caution">
    <text evidence="1">The sequence shown here is derived from an EMBL/GenBank/DDBJ whole genome shotgun (WGS) entry which is preliminary data.</text>
</comment>